<dbReference type="Pfam" id="PF05050">
    <property type="entry name" value="Methyltransf_21"/>
    <property type="match status" value="1"/>
</dbReference>
<gene>
    <name evidence="2" type="ORF">EI545_01615</name>
</gene>
<dbReference type="PANTHER" id="PTHR36973:SF4">
    <property type="entry name" value="NODULATION PROTEIN"/>
    <property type="match status" value="1"/>
</dbReference>
<reference evidence="2 3" key="1">
    <citation type="submission" date="2018-12" db="EMBL/GenBank/DDBJ databases">
        <title>Complete genome sequencing of Tabrizicola sp. K13M18.</title>
        <authorList>
            <person name="Bae J.-W."/>
        </authorList>
    </citation>
    <scope>NUCLEOTIDE SEQUENCE [LARGE SCALE GENOMIC DNA]</scope>
    <source>
        <strain evidence="2 3">K13M18</strain>
    </source>
</reference>
<name>A0A3S8U225_9RHOB</name>
<dbReference type="KEGG" id="taw:EI545_01615"/>
<sequence length="287" mass="31639">MSEPVSVLLDGLGLSRRTRIVDVGANPLSEAPYAGLLRMGGCDVVGFEPQPAAFAKLAEIKSDHETYLPFAVGDGTRKELKVYRTSGFTSVYEPHVPGMTYLGGANWAEITERISMDTVALDDAEGVGEFDLLKIDIQGGEVDVFKGAERALQQAMVVIVELRYFRLYEGEPMLGGVDDELRRQGFYLHKFLFNKSVSLTNSQAGRLRNRRMRDQLIDGDGVYLRDMGLLASYSDAQVKHLCVTASAVFGSHTLVLHCLDDLVRRGVAAADMPSRYVDALPTDLRWS</sequence>
<dbReference type="GO" id="GO:0008171">
    <property type="term" value="F:O-methyltransferase activity"/>
    <property type="evidence" value="ECO:0007669"/>
    <property type="project" value="TreeGrafter"/>
</dbReference>
<dbReference type="NCBIfam" id="TIGR01444">
    <property type="entry name" value="fkbM_fam"/>
    <property type="match status" value="1"/>
</dbReference>
<proteinExistence type="predicted"/>
<protein>
    <submittedName>
        <fullName evidence="2">FkbM family methyltransferase</fullName>
    </submittedName>
</protein>
<evidence type="ECO:0000259" key="1">
    <source>
        <dbReference type="Pfam" id="PF05050"/>
    </source>
</evidence>
<dbReference type="InterPro" id="IPR029063">
    <property type="entry name" value="SAM-dependent_MTases_sf"/>
</dbReference>
<feature type="domain" description="Methyltransferase FkbM" evidence="1">
    <location>
        <begin position="22"/>
        <end position="186"/>
    </location>
</feature>
<evidence type="ECO:0000313" key="3">
    <source>
        <dbReference type="Proteomes" id="UP000282002"/>
    </source>
</evidence>
<organism evidence="2 3">
    <name type="scientific">Tabrizicola piscis</name>
    <dbReference type="NCBI Taxonomy" id="2494374"/>
    <lineage>
        <taxon>Bacteria</taxon>
        <taxon>Pseudomonadati</taxon>
        <taxon>Pseudomonadota</taxon>
        <taxon>Alphaproteobacteria</taxon>
        <taxon>Rhodobacterales</taxon>
        <taxon>Paracoccaceae</taxon>
        <taxon>Tabrizicola</taxon>
    </lineage>
</organism>
<dbReference type="InterPro" id="IPR006342">
    <property type="entry name" value="FkbM_mtfrase"/>
</dbReference>
<dbReference type="Gene3D" id="3.40.50.150">
    <property type="entry name" value="Vaccinia Virus protein VP39"/>
    <property type="match status" value="1"/>
</dbReference>
<dbReference type="EMBL" id="CP034328">
    <property type="protein sequence ID" value="AZL57654.1"/>
    <property type="molecule type" value="Genomic_DNA"/>
</dbReference>
<dbReference type="OrthoDB" id="292760at2"/>
<keyword evidence="2" id="KW-0489">Methyltransferase</keyword>
<keyword evidence="2" id="KW-0808">Transferase</keyword>
<dbReference type="GO" id="GO:0032259">
    <property type="term" value="P:methylation"/>
    <property type="evidence" value="ECO:0007669"/>
    <property type="project" value="UniProtKB-KW"/>
</dbReference>
<dbReference type="SUPFAM" id="SSF53335">
    <property type="entry name" value="S-adenosyl-L-methionine-dependent methyltransferases"/>
    <property type="match status" value="1"/>
</dbReference>
<evidence type="ECO:0000313" key="2">
    <source>
        <dbReference type="EMBL" id="AZL57654.1"/>
    </source>
</evidence>
<dbReference type="Proteomes" id="UP000282002">
    <property type="component" value="Chromosome"/>
</dbReference>
<accession>A0A3S8U225</accession>
<dbReference type="InterPro" id="IPR053188">
    <property type="entry name" value="FkbM_Methyltransferase"/>
</dbReference>
<dbReference type="AlphaFoldDB" id="A0A3S8U225"/>
<keyword evidence="3" id="KW-1185">Reference proteome</keyword>
<dbReference type="RefSeq" id="WP_125323842.1">
    <property type="nucleotide sequence ID" value="NZ_CP034328.1"/>
</dbReference>
<dbReference type="PANTHER" id="PTHR36973">
    <property type="entry name" value="SLL1456 PROTEIN-RELATED"/>
    <property type="match status" value="1"/>
</dbReference>